<sequence length="79" mass="8726">MFYLYLVINRLKSTLIKTFFERHSNTWEFGCQAIAVLGIPSKTLISPNISPGLAKVAMGVPFCTASKTPLPNLHSSFLP</sequence>
<keyword evidence="2" id="KW-1185">Reference proteome</keyword>
<dbReference type="HOGENOM" id="CLU_2600396_0_0_7"/>
<protein>
    <submittedName>
        <fullName evidence="1">Uncharacterized protein</fullName>
    </submittedName>
</protein>
<accession>K0N7K9</accession>
<dbReference type="KEGG" id="dto:TOL2_C17780"/>
<reference evidence="1 2" key="1">
    <citation type="journal article" date="2013" name="Environ. Microbiol.">
        <title>Complete genome, catabolic sub-proteomes and key-metabolites of Desulfobacula toluolica Tol2, a marine, aromatic compound-degrading, sulfate-reducing bacterium.</title>
        <authorList>
            <person name="Wohlbrand L."/>
            <person name="Jacob J.H."/>
            <person name="Kube M."/>
            <person name="Mussmann M."/>
            <person name="Jarling R."/>
            <person name="Beck A."/>
            <person name="Amann R."/>
            <person name="Wilkes H."/>
            <person name="Reinhardt R."/>
            <person name="Rabus R."/>
        </authorList>
    </citation>
    <scope>NUCLEOTIDE SEQUENCE [LARGE SCALE GENOMIC DNA]</scope>
    <source>
        <strain evidence="2">DSM 7467 / Tol2</strain>
    </source>
</reference>
<dbReference type="EMBL" id="FO203503">
    <property type="protein sequence ID" value="CCK79939.1"/>
    <property type="molecule type" value="Genomic_DNA"/>
</dbReference>
<name>K0N7K9_DESTT</name>
<gene>
    <name evidence="1" type="ordered locus">TOL2_C17780</name>
</gene>
<dbReference type="AlphaFoldDB" id="K0N7K9"/>
<dbReference type="STRING" id="651182.TOL2_C17780"/>
<dbReference type="Proteomes" id="UP000007347">
    <property type="component" value="Chromosome"/>
</dbReference>
<proteinExistence type="predicted"/>
<organism evidence="1 2">
    <name type="scientific">Desulfobacula toluolica (strain DSM 7467 / Tol2)</name>
    <dbReference type="NCBI Taxonomy" id="651182"/>
    <lineage>
        <taxon>Bacteria</taxon>
        <taxon>Pseudomonadati</taxon>
        <taxon>Thermodesulfobacteriota</taxon>
        <taxon>Desulfobacteria</taxon>
        <taxon>Desulfobacterales</taxon>
        <taxon>Desulfobacteraceae</taxon>
        <taxon>Desulfobacula</taxon>
    </lineage>
</organism>
<evidence type="ECO:0000313" key="2">
    <source>
        <dbReference type="Proteomes" id="UP000007347"/>
    </source>
</evidence>
<evidence type="ECO:0000313" key="1">
    <source>
        <dbReference type="EMBL" id="CCK79939.1"/>
    </source>
</evidence>